<dbReference type="InterPro" id="IPR001567">
    <property type="entry name" value="Pept_M3A_M3B_dom"/>
</dbReference>
<keyword evidence="6" id="KW-0862">Zinc</keyword>
<evidence type="ECO:0000256" key="8">
    <source>
        <dbReference type="ARBA" id="ARBA00024603"/>
    </source>
</evidence>
<dbReference type="PANTHER" id="PTHR43660">
    <property type="entry name" value="DIPEPTIDYL CARBOXYPEPTIDASE"/>
    <property type="match status" value="1"/>
</dbReference>
<dbReference type="InterPro" id="IPR045666">
    <property type="entry name" value="OpdA_N"/>
</dbReference>
<sequence>MTQAANPLLSGGFRIPFNRIRVEHVEPGIMQALQEAQADIDQLTSDTSEPTWDNTIGYLELIGGRLSERIAPSTHLVSVSETPELREAYNTVLPEISAFWSSLPLNGSLWERVKAYAESEEAAQLMGIKKRHLQKTVQDFIRAGADLEKDGKQELMELKIELAQLEQRFSEHVLDATAEYELIVTDEARLSGVPEAMRKRAEAKAKEKGTVGWLLTLDYPSVEPIVKYCDDRELRREIHTALVTRCRDGTFDNRPLLARILRLRDRIAELLGYEGFPDYVLEDRMAKTGAHAMSFERNLVERTRPFWARDVGELRTAAAHLGIEELKPWDSAYVAEKLRKERYDIDDEALRPYFPLPQVLEGMFEVVRMTFGFSVTELDIEEVWHPDVRYYEIFDESGEKVGAFYTDWFPRKEKRQGAWMNHFITGGPRNGGFAPHLGVICGNFTPPDGDEAALLTHREVETIFHEFGHLLHHCTSRVEIPSRAGINVAWDWVELPSQLMENWTWEKEALYLFARHHKTGDTLPEQLYERMVAARRFMGGWSQMRQLSLGTVDLELHEELAPQLRTDAASYSEEEVDLVQGDLVMEFARERFESFVIGPHFAELHILPVFTHLFSGGYAAAYYSYLWSEVLDADVFTRFRQEGIFNRETGQSYVKSILSRGDSAEPGALFKEFMGRDPDPAALLDRNLGPEPA</sequence>
<evidence type="ECO:0000256" key="1">
    <source>
        <dbReference type="ARBA" id="ARBA00001947"/>
    </source>
</evidence>
<dbReference type="Gene3D" id="3.40.390.10">
    <property type="entry name" value="Collagenase (Catalytic Domain)"/>
    <property type="match status" value="1"/>
</dbReference>
<name>A0A381QB63_9ZZZZ</name>
<evidence type="ECO:0000256" key="4">
    <source>
        <dbReference type="ARBA" id="ARBA00022723"/>
    </source>
</evidence>
<feature type="domain" description="Oligopeptidase A N-terminal" evidence="12">
    <location>
        <begin position="30"/>
        <end position="150"/>
    </location>
</feature>
<gene>
    <name evidence="13" type="ORF">METZ01_LOCUS28948</name>
</gene>
<comment type="cofactor">
    <cofactor evidence="1">
        <name>Zn(2+)</name>
        <dbReference type="ChEBI" id="CHEBI:29105"/>
    </cofactor>
</comment>
<dbReference type="InterPro" id="IPR024079">
    <property type="entry name" value="MetalloPept_cat_dom_sf"/>
</dbReference>
<dbReference type="FunFam" id="3.40.390.10:FF:000009">
    <property type="entry name" value="Oligopeptidase A"/>
    <property type="match status" value="1"/>
</dbReference>
<evidence type="ECO:0000256" key="3">
    <source>
        <dbReference type="ARBA" id="ARBA00022670"/>
    </source>
</evidence>
<reference evidence="13" key="1">
    <citation type="submission" date="2018-05" db="EMBL/GenBank/DDBJ databases">
        <authorList>
            <person name="Lanie J.A."/>
            <person name="Ng W.-L."/>
            <person name="Kazmierczak K.M."/>
            <person name="Andrzejewski T.M."/>
            <person name="Davidsen T.M."/>
            <person name="Wayne K.J."/>
            <person name="Tettelin H."/>
            <person name="Glass J.I."/>
            <person name="Rusch D."/>
            <person name="Podicherti R."/>
            <person name="Tsui H.-C.T."/>
            <person name="Winkler M.E."/>
        </authorList>
    </citation>
    <scope>NUCLEOTIDE SEQUENCE</scope>
</reference>
<evidence type="ECO:0000259" key="11">
    <source>
        <dbReference type="Pfam" id="PF01432"/>
    </source>
</evidence>
<dbReference type="EC" id="3.4.24.70" evidence="9"/>
<feature type="domain" description="Peptidase M3A/M3B catalytic" evidence="11">
    <location>
        <begin position="226"/>
        <end position="685"/>
    </location>
</feature>
<dbReference type="CDD" id="cd06456">
    <property type="entry name" value="M3A_DCP"/>
    <property type="match status" value="1"/>
</dbReference>
<proteinExistence type="inferred from homology"/>
<dbReference type="PANTHER" id="PTHR43660:SF1">
    <property type="entry name" value="DIPEPTIDYL CARBOXYPEPTIDASE"/>
    <property type="match status" value="1"/>
</dbReference>
<protein>
    <recommendedName>
        <fullName evidence="9">oligopeptidase A</fullName>
        <ecNumber evidence="9">3.4.24.70</ecNumber>
    </recommendedName>
</protein>
<keyword evidence="3" id="KW-0645">Protease</keyword>
<dbReference type="GO" id="GO:0006508">
    <property type="term" value="P:proteolysis"/>
    <property type="evidence" value="ECO:0007669"/>
    <property type="project" value="UniProtKB-KW"/>
</dbReference>
<keyword evidence="10" id="KW-0175">Coiled coil</keyword>
<dbReference type="GO" id="GO:0046872">
    <property type="term" value="F:metal ion binding"/>
    <property type="evidence" value="ECO:0007669"/>
    <property type="project" value="UniProtKB-KW"/>
</dbReference>
<keyword evidence="4" id="KW-0479">Metal-binding</keyword>
<dbReference type="Pfam" id="PF19310">
    <property type="entry name" value="TOP_N"/>
    <property type="match status" value="1"/>
</dbReference>
<keyword evidence="5" id="KW-0378">Hydrolase</keyword>
<dbReference type="GO" id="GO:0005829">
    <property type="term" value="C:cytosol"/>
    <property type="evidence" value="ECO:0007669"/>
    <property type="project" value="UniProtKB-ARBA"/>
</dbReference>
<evidence type="ECO:0000256" key="7">
    <source>
        <dbReference type="ARBA" id="ARBA00023049"/>
    </source>
</evidence>
<dbReference type="AlphaFoldDB" id="A0A381QB63"/>
<dbReference type="Pfam" id="PF01432">
    <property type="entry name" value="Peptidase_M3"/>
    <property type="match status" value="1"/>
</dbReference>
<keyword evidence="7" id="KW-0482">Metalloprotease</keyword>
<evidence type="ECO:0000256" key="6">
    <source>
        <dbReference type="ARBA" id="ARBA00022833"/>
    </source>
</evidence>
<feature type="coiled-coil region" evidence="10">
    <location>
        <begin position="148"/>
        <end position="175"/>
    </location>
</feature>
<organism evidence="13">
    <name type="scientific">marine metagenome</name>
    <dbReference type="NCBI Taxonomy" id="408172"/>
    <lineage>
        <taxon>unclassified sequences</taxon>
        <taxon>metagenomes</taxon>
        <taxon>ecological metagenomes</taxon>
    </lineage>
</organism>
<dbReference type="Gene3D" id="1.10.1370.40">
    <property type="match status" value="1"/>
</dbReference>
<dbReference type="InterPro" id="IPR045090">
    <property type="entry name" value="Pept_M3A_M3B"/>
</dbReference>
<accession>A0A381QB63</accession>
<evidence type="ECO:0000313" key="13">
    <source>
        <dbReference type="EMBL" id="SUZ76094.1"/>
    </source>
</evidence>
<dbReference type="Gene3D" id="1.10.1370.10">
    <property type="entry name" value="Neurolysin, domain 3"/>
    <property type="match status" value="1"/>
</dbReference>
<evidence type="ECO:0000259" key="12">
    <source>
        <dbReference type="Pfam" id="PF19310"/>
    </source>
</evidence>
<evidence type="ECO:0000256" key="10">
    <source>
        <dbReference type="SAM" id="Coils"/>
    </source>
</evidence>
<comment type="similarity">
    <text evidence="2">Belongs to the peptidase M3 family.</text>
</comment>
<comment type="catalytic activity">
    <reaction evidence="8">
        <text>Hydrolysis of oligopeptides, with broad specificity. Gly or Ala commonly occur as P1 or P1' residues, but more distant residues are also important, as is shown by the fact that Z-Gly-Pro-Gly-|-Gly-Pro-Ala is cleaved, but not Z-(Gly)(5).</text>
        <dbReference type="EC" id="3.4.24.70"/>
    </reaction>
</comment>
<evidence type="ECO:0000256" key="2">
    <source>
        <dbReference type="ARBA" id="ARBA00006040"/>
    </source>
</evidence>
<evidence type="ECO:0000256" key="5">
    <source>
        <dbReference type="ARBA" id="ARBA00022801"/>
    </source>
</evidence>
<dbReference type="InterPro" id="IPR024077">
    <property type="entry name" value="Neurolysin/TOP_dom2"/>
</dbReference>
<dbReference type="InterPro" id="IPR034005">
    <property type="entry name" value="M3A_DCP"/>
</dbReference>
<dbReference type="SUPFAM" id="SSF55486">
    <property type="entry name" value="Metalloproteases ('zincins'), catalytic domain"/>
    <property type="match status" value="1"/>
</dbReference>
<evidence type="ECO:0000256" key="9">
    <source>
        <dbReference type="ARBA" id="ARBA00026100"/>
    </source>
</evidence>
<dbReference type="EMBL" id="UINC01001265">
    <property type="protein sequence ID" value="SUZ76094.1"/>
    <property type="molecule type" value="Genomic_DNA"/>
</dbReference>
<dbReference type="GO" id="GO:0004222">
    <property type="term" value="F:metalloendopeptidase activity"/>
    <property type="evidence" value="ECO:0007669"/>
    <property type="project" value="UniProtKB-EC"/>
</dbReference>